<protein>
    <recommendedName>
        <fullName evidence="1">Formyl transferase N-terminal domain-containing protein</fullName>
    </recommendedName>
</protein>
<dbReference type="EMBL" id="UINC01082130">
    <property type="protein sequence ID" value="SVC26617.1"/>
    <property type="molecule type" value="Genomic_DNA"/>
</dbReference>
<feature type="domain" description="Formyl transferase N-terminal" evidence="1">
    <location>
        <begin position="10"/>
        <end position="138"/>
    </location>
</feature>
<dbReference type="InterPro" id="IPR002376">
    <property type="entry name" value="Formyl_transf_N"/>
</dbReference>
<name>A0A382KV02_9ZZZZ</name>
<sequence>MTSNISQSKIRILFMGTGVYGSLVFNELDTNFFDIIGVVTKSQNRISRNPNLNNELNIQSNKNFDIYRINKFTDEMNLKLIQLNPSIIIVASFGLILPDYILQIPTLGVINIHPSLLPKLRGPSPISSAIIEGMKNTG</sequence>
<gene>
    <name evidence="2" type="ORF">METZ01_LOCUS279471</name>
</gene>
<dbReference type="Pfam" id="PF00551">
    <property type="entry name" value="Formyl_trans_N"/>
    <property type="match status" value="1"/>
</dbReference>
<proteinExistence type="predicted"/>
<evidence type="ECO:0000259" key="1">
    <source>
        <dbReference type="Pfam" id="PF00551"/>
    </source>
</evidence>
<organism evidence="2">
    <name type="scientific">marine metagenome</name>
    <dbReference type="NCBI Taxonomy" id="408172"/>
    <lineage>
        <taxon>unclassified sequences</taxon>
        <taxon>metagenomes</taxon>
        <taxon>ecological metagenomes</taxon>
    </lineage>
</organism>
<feature type="non-terminal residue" evidence="2">
    <location>
        <position position="138"/>
    </location>
</feature>
<dbReference type="GO" id="GO:0004479">
    <property type="term" value="F:methionyl-tRNA formyltransferase activity"/>
    <property type="evidence" value="ECO:0007669"/>
    <property type="project" value="TreeGrafter"/>
</dbReference>
<dbReference type="PANTHER" id="PTHR11138">
    <property type="entry name" value="METHIONYL-TRNA FORMYLTRANSFERASE"/>
    <property type="match status" value="1"/>
</dbReference>
<accession>A0A382KV02</accession>
<evidence type="ECO:0000313" key="2">
    <source>
        <dbReference type="EMBL" id="SVC26617.1"/>
    </source>
</evidence>
<dbReference type="Gene3D" id="3.40.50.170">
    <property type="entry name" value="Formyl transferase, N-terminal domain"/>
    <property type="match status" value="1"/>
</dbReference>
<dbReference type="SUPFAM" id="SSF53328">
    <property type="entry name" value="Formyltransferase"/>
    <property type="match status" value="1"/>
</dbReference>
<reference evidence="2" key="1">
    <citation type="submission" date="2018-05" db="EMBL/GenBank/DDBJ databases">
        <authorList>
            <person name="Lanie J.A."/>
            <person name="Ng W.-L."/>
            <person name="Kazmierczak K.M."/>
            <person name="Andrzejewski T.M."/>
            <person name="Davidsen T.M."/>
            <person name="Wayne K.J."/>
            <person name="Tettelin H."/>
            <person name="Glass J.I."/>
            <person name="Rusch D."/>
            <person name="Podicherti R."/>
            <person name="Tsui H.-C.T."/>
            <person name="Winkler M.E."/>
        </authorList>
    </citation>
    <scope>NUCLEOTIDE SEQUENCE</scope>
</reference>
<dbReference type="AlphaFoldDB" id="A0A382KV02"/>
<dbReference type="PANTHER" id="PTHR11138:SF5">
    <property type="entry name" value="METHIONYL-TRNA FORMYLTRANSFERASE, MITOCHONDRIAL"/>
    <property type="match status" value="1"/>
</dbReference>
<dbReference type="InterPro" id="IPR036477">
    <property type="entry name" value="Formyl_transf_N_sf"/>
</dbReference>